<accession>A0A1S3ZK59</accession>
<feature type="domain" description="Retrovirus-related Pol polyprotein from transposon TNT 1-94-like beta-barrel" evidence="2">
    <location>
        <begin position="384"/>
        <end position="426"/>
    </location>
</feature>
<reference evidence="3" key="1">
    <citation type="submission" date="2025-08" db="UniProtKB">
        <authorList>
            <consortium name="RefSeq"/>
        </authorList>
    </citation>
    <scope>IDENTIFICATION</scope>
</reference>
<dbReference type="PaxDb" id="4097-A0A1S3ZK59"/>
<dbReference type="Pfam" id="PF22936">
    <property type="entry name" value="Pol_BBD"/>
    <property type="match status" value="1"/>
</dbReference>
<dbReference type="KEGG" id="nta:107787656"/>
<dbReference type="PANTHER" id="PTHR34676">
    <property type="entry name" value="DUF4219 DOMAIN-CONTAINING PROTEIN-RELATED"/>
    <property type="match status" value="1"/>
</dbReference>
<dbReference type="OMA" id="HKEIDSE"/>
<evidence type="ECO:0000259" key="2">
    <source>
        <dbReference type="Pfam" id="PF22936"/>
    </source>
</evidence>
<dbReference type="InterPro" id="IPR054722">
    <property type="entry name" value="PolX-like_BBD"/>
</dbReference>
<dbReference type="Pfam" id="PF14223">
    <property type="entry name" value="Retrotran_gag_2"/>
    <property type="match status" value="1"/>
</dbReference>
<evidence type="ECO:0000256" key="1">
    <source>
        <dbReference type="SAM" id="Coils"/>
    </source>
</evidence>
<gene>
    <name evidence="3" type="primary">LOC107787656</name>
</gene>
<dbReference type="AlphaFoldDB" id="A0A1S3ZK59"/>
<keyword evidence="1" id="KW-0175">Coiled coil</keyword>
<feature type="coiled-coil region" evidence="1">
    <location>
        <begin position="301"/>
        <end position="335"/>
    </location>
</feature>
<dbReference type="OrthoDB" id="1112795at2759"/>
<dbReference type="PANTHER" id="PTHR34676:SF8">
    <property type="entry name" value="TRANSMEMBRANE PROTEIN"/>
    <property type="match status" value="1"/>
</dbReference>
<evidence type="ECO:0000313" key="3">
    <source>
        <dbReference type="RefSeq" id="XP_016464747.1"/>
    </source>
</evidence>
<sequence length="569" mass="65052">MERNAKVKKILICGLSHDEYNRISVCSNAKQIWDALQITHEGTNQVKRSKIELLMRNYELFSMKESEPIQDMMIRFTIITNELKSLGMVFTSEELVSKVLIILPASWESKFTAIQEAKEFDKISLDELVGNLKTNEMRKIELRNEEPKKDKALVLKASGDDESDYDDPDLAIFSKFNRFMKNSKTYEDSGSDQEKEKEDEAISLYAVIDEHQAVETKPPVHLGMHIGRPPLSLSRNTLLRVSSCISAHDIWRTLKTDFGNENIEVALMAIEESKIEEEVIGMMAMSNSETEDETNQLISNLSCVKLDIKELESDKANLEKQVKDLNNHVLELTSKNEKSPDIHGKEKMSDLQDKLEKELKIAKYNLYDAKCRNKDKMGGNNQDWYLDSGCSRHMTGEKKNFLSPTAFQGGNVSFENGKKGQITGIDKDEDYDIELTGDGVTKESEPQHEDGFEDHKEIDSESSLLIQIRPWKHQSSHPLDNIISDPNVGVQTRSSLRNVCALTTFLSQFEPKTIKESLKDPYYIIAKEEKLNQFERSKEEVFVKQPSGFESEEFPNYVFKLDKALYGLK</sequence>
<organism evidence="3">
    <name type="scientific">Nicotiana tabacum</name>
    <name type="common">Common tobacco</name>
    <dbReference type="NCBI Taxonomy" id="4097"/>
    <lineage>
        <taxon>Eukaryota</taxon>
        <taxon>Viridiplantae</taxon>
        <taxon>Streptophyta</taxon>
        <taxon>Embryophyta</taxon>
        <taxon>Tracheophyta</taxon>
        <taxon>Spermatophyta</taxon>
        <taxon>Magnoliopsida</taxon>
        <taxon>eudicotyledons</taxon>
        <taxon>Gunneridae</taxon>
        <taxon>Pentapetalae</taxon>
        <taxon>asterids</taxon>
        <taxon>lamiids</taxon>
        <taxon>Solanales</taxon>
        <taxon>Solanaceae</taxon>
        <taxon>Nicotianoideae</taxon>
        <taxon>Nicotianeae</taxon>
        <taxon>Nicotiana</taxon>
    </lineage>
</organism>
<protein>
    <recommendedName>
        <fullName evidence="2">Retrovirus-related Pol polyprotein from transposon TNT 1-94-like beta-barrel domain-containing protein</fullName>
    </recommendedName>
</protein>
<name>A0A1S3ZK59_TOBAC</name>
<dbReference type="RefSeq" id="XP_016464747.1">
    <property type="nucleotide sequence ID" value="XM_016609261.1"/>
</dbReference>
<proteinExistence type="predicted"/>